<dbReference type="InterPro" id="IPR051313">
    <property type="entry name" value="Bact_iron-sidero_bind"/>
</dbReference>
<name>A0A1I0YZQ5_9CELL</name>
<keyword evidence="3" id="KW-0813">Transport</keyword>
<dbReference type="Gene3D" id="3.40.50.1980">
    <property type="entry name" value="Nitrogenase molybdenum iron protein domain"/>
    <property type="match status" value="2"/>
</dbReference>
<evidence type="ECO:0000259" key="7">
    <source>
        <dbReference type="PROSITE" id="PS50983"/>
    </source>
</evidence>
<feature type="compositionally biased region" description="Low complexity" evidence="5">
    <location>
        <begin position="29"/>
        <end position="47"/>
    </location>
</feature>
<accession>A0A1I0YZQ5</accession>
<protein>
    <submittedName>
        <fullName evidence="8">Iron complex transport system substrate-binding protein</fullName>
    </submittedName>
</protein>
<keyword evidence="4 6" id="KW-0732">Signal</keyword>
<dbReference type="STRING" id="988821.SAMN05421867_10978"/>
<dbReference type="AlphaFoldDB" id="A0A1I0YZQ5"/>
<evidence type="ECO:0000313" key="9">
    <source>
        <dbReference type="Proteomes" id="UP000199012"/>
    </source>
</evidence>
<dbReference type="PANTHER" id="PTHR30532:SF28">
    <property type="entry name" value="PETROBACTIN-BINDING PROTEIN YCLQ"/>
    <property type="match status" value="1"/>
</dbReference>
<dbReference type="PANTHER" id="PTHR30532">
    <property type="entry name" value="IRON III DICITRATE-BINDING PERIPLASMIC PROTEIN"/>
    <property type="match status" value="1"/>
</dbReference>
<dbReference type="OrthoDB" id="1846031at2"/>
<dbReference type="GO" id="GO:1901678">
    <property type="term" value="P:iron coordination entity transport"/>
    <property type="evidence" value="ECO:0007669"/>
    <property type="project" value="UniProtKB-ARBA"/>
</dbReference>
<dbReference type="InterPro" id="IPR002491">
    <property type="entry name" value="ABC_transptr_periplasmic_BD"/>
</dbReference>
<feature type="region of interest" description="Disordered" evidence="5">
    <location>
        <begin position="28"/>
        <end position="47"/>
    </location>
</feature>
<dbReference type="GO" id="GO:0030288">
    <property type="term" value="C:outer membrane-bounded periplasmic space"/>
    <property type="evidence" value="ECO:0007669"/>
    <property type="project" value="TreeGrafter"/>
</dbReference>
<evidence type="ECO:0000256" key="4">
    <source>
        <dbReference type="ARBA" id="ARBA00022729"/>
    </source>
</evidence>
<dbReference type="Pfam" id="PF01497">
    <property type="entry name" value="Peripla_BP_2"/>
    <property type="match status" value="1"/>
</dbReference>
<feature type="signal peptide" evidence="6">
    <location>
        <begin position="1"/>
        <end position="21"/>
    </location>
</feature>
<dbReference type="SUPFAM" id="SSF53807">
    <property type="entry name" value="Helical backbone' metal receptor"/>
    <property type="match status" value="1"/>
</dbReference>
<organism evidence="8 9">
    <name type="scientific">Cellulomonas marina</name>
    <dbReference type="NCBI Taxonomy" id="988821"/>
    <lineage>
        <taxon>Bacteria</taxon>
        <taxon>Bacillati</taxon>
        <taxon>Actinomycetota</taxon>
        <taxon>Actinomycetes</taxon>
        <taxon>Micrococcales</taxon>
        <taxon>Cellulomonadaceae</taxon>
        <taxon>Cellulomonas</taxon>
    </lineage>
</organism>
<dbReference type="EMBL" id="FOKA01000009">
    <property type="protein sequence ID" value="SFB18844.1"/>
    <property type="molecule type" value="Genomic_DNA"/>
</dbReference>
<evidence type="ECO:0000256" key="6">
    <source>
        <dbReference type="SAM" id="SignalP"/>
    </source>
</evidence>
<comment type="similarity">
    <text evidence="2">Belongs to the bacterial solute-binding protein 8 family.</text>
</comment>
<proteinExistence type="inferred from homology"/>
<evidence type="ECO:0000256" key="3">
    <source>
        <dbReference type="ARBA" id="ARBA00022448"/>
    </source>
</evidence>
<evidence type="ECO:0000256" key="1">
    <source>
        <dbReference type="ARBA" id="ARBA00004196"/>
    </source>
</evidence>
<feature type="chain" id="PRO_5039014092" evidence="6">
    <location>
        <begin position="22"/>
        <end position="350"/>
    </location>
</feature>
<gene>
    <name evidence="8" type="ORF">SAMN05421867_10978</name>
</gene>
<dbReference type="RefSeq" id="WP_090033099.1">
    <property type="nucleotide sequence ID" value="NZ_BONM01000004.1"/>
</dbReference>
<evidence type="ECO:0000313" key="8">
    <source>
        <dbReference type="EMBL" id="SFB18844.1"/>
    </source>
</evidence>
<reference evidence="8 9" key="1">
    <citation type="submission" date="2016-10" db="EMBL/GenBank/DDBJ databases">
        <authorList>
            <person name="de Groot N.N."/>
        </authorList>
    </citation>
    <scope>NUCLEOTIDE SEQUENCE [LARGE SCALE GENOMIC DNA]</scope>
    <source>
        <strain evidence="8 9">CGMCC 4.6945</strain>
    </source>
</reference>
<feature type="domain" description="Fe/B12 periplasmic-binding" evidence="7">
    <location>
        <begin position="70"/>
        <end position="347"/>
    </location>
</feature>
<keyword evidence="9" id="KW-1185">Reference proteome</keyword>
<dbReference type="PROSITE" id="PS51257">
    <property type="entry name" value="PROKAR_LIPOPROTEIN"/>
    <property type="match status" value="1"/>
</dbReference>
<sequence length="350" mass="36569">MRHLRRSASAGLVAAVALALAACGGTDNAGSSSAGSAEPAASSSAGGDAAFPVTIEGALGPTTIEAKPERVVTLGWGADDIALGLGTVPVGIEEDTWGGDEDGYHPWFRDAVEEQGAELPETIAMYPELDVDAVLALEPDLVLAPQSGLEQDVFDQLSQVVPVVAYPEQPWQTPIEEQVEIAATALGVPERAQELLDERQAAIDEAVAAHPELQGVSFAYVYAGTQPGALTVYMPGDTRVEFLTQLGLTVAPSVAALQPDEGTFTASLGLENADRLADAQLLFTWFNDEAEQQATEGQELFAQIPAVQSGAYVPMLDRQLGMAVSTATPLGIPWAVDAYVPMITAAAEKL</sequence>
<comment type="subcellular location">
    <subcellularLocation>
        <location evidence="1">Cell envelope</location>
    </subcellularLocation>
</comment>
<evidence type="ECO:0000256" key="2">
    <source>
        <dbReference type="ARBA" id="ARBA00008814"/>
    </source>
</evidence>
<dbReference type="PROSITE" id="PS50983">
    <property type="entry name" value="FE_B12_PBP"/>
    <property type="match status" value="1"/>
</dbReference>
<evidence type="ECO:0000256" key="5">
    <source>
        <dbReference type="SAM" id="MobiDB-lite"/>
    </source>
</evidence>
<dbReference type="Proteomes" id="UP000199012">
    <property type="component" value="Unassembled WGS sequence"/>
</dbReference>